<dbReference type="GO" id="GO:0043024">
    <property type="term" value="F:ribosomal small subunit binding"/>
    <property type="evidence" value="ECO:0007669"/>
    <property type="project" value="TreeGrafter"/>
</dbReference>
<dbReference type="InterPro" id="IPR005225">
    <property type="entry name" value="Small_GTP-bd"/>
</dbReference>
<feature type="region of interest" description="G4" evidence="6">
    <location>
        <begin position="242"/>
        <end position="245"/>
    </location>
</feature>
<dbReference type="SUPFAM" id="SSF54814">
    <property type="entry name" value="Prokaryotic type KH domain (KH-domain type II)"/>
    <property type="match status" value="1"/>
</dbReference>
<dbReference type="InterPro" id="IPR006073">
    <property type="entry name" value="GTP-bd"/>
</dbReference>
<comment type="similarity">
    <text evidence="1 6">Belongs to the TRAFAC class TrmE-Era-EngA-EngB-Septin-like GTPase superfamily. Era GTPase family.</text>
</comment>
<feature type="domain" description="Era-type G" evidence="7">
    <location>
        <begin position="118"/>
        <end position="375"/>
    </location>
</feature>
<dbReference type="Gene3D" id="3.30.300.20">
    <property type="match status" value="1"/>
</dbReference>
<dbReference type="Proteomes" id="UP000192578">
    <property type="component" value="Unassembled WGS sequence"/>
</dbReference>
<keyword evidence="4 6" id="KW-0342">GTP-binding</keyword>
<evidence type="ECO:0000256" key="2">
    <source>
        <dbReference type="ARBA" id="ARBA00019149"/>
    </source>
</evidence>
<dbReference type="PANTHER" id="PTHR42698">
    <property type="entry name" value="GTPASE ERA"/>
    <property type="match status" value="1"/>
</dbReference>
<dbReference type="InterPro" id="IPR005662">
    <property type="entry name" value="GTPase_Era-like"/>
</dbReference>
<dbReference type="Gene3D" id="3.40.50.300">
    <property type="entry name" value="P-loop containing nucleotide triphosphate hydrolases"/>
    <property type="match status" value="1"/>
</dbReference>
<dbReference type="PROSITE" id="PS51713">
    <property type="entry name" value="G_ERA"/>
    <property type="match status" value="1"/>
</dbReference>
<feature type="region of interest" description="G2" evidence="6">
    <location>
        <begin position="152"/>
        <end position="156"/>
    </location>
</feature>
<name>A0A1W0WLX2_HYPEX</name>
<sequence>MPFLGRYARNYLGLLVPGLKHPLRRVLQKQLLRPVTDRQVCWRCQSSSVSHAVRTEVTVEDDDATDEITTDAFNEEVLDRIPDQEPMEPMFWDRKVPRTMQESKSLIQRPTTQVANPKFLRVSILGSPNAGKSTLVNQILGWRVCSTSSKVHTTRRNSLAIMTEENVQIVLVDTPGVIAKENGNKHHLERSLITDPEASVPSVDVLAVLVDASMRYSENGLDPLILSLLYKNPYKDAILLLNKVDLIKKKGKLLELSRTLTNNSIGFQSFPRHEPVETHLSKAQKNQLFSQRYYARNDPNYKPPLTPEEKFWADIEKFNALENSSERKVFLEKKRGWSKFKEVFMISALDGDGISELKSYFLRSAYSANWKYNPELVSNQSPKEIVLLAVREKLLEHLRMKLPYQIELFLKEWQIDEKGVLRLCVRVKCPRPGAMKIVMGEGANRIRAIAYEAGQEMMNTFRCEVLLKLVVCSK</sequence>
<dbReference type="EMBL" id="MTYJ01000077">
    <property type="protein sequence ID" value="OQV16211.1"/>
    <property type="molecule type" value="Genomic_DNA"/>
</dbReference>
<dbReference type="PANTHER" id="PTHR42698:SF1">
    <property type="entry name" value="GTPASE ERA, MITOCHONDRIAL"/>
    <property type="match status" value="1"/>
</dbReference>
<dbReference type="CDD" id="cd04163">
    <property type="entry name" value="Era"/>
    <property type="match status" value="1"/>
</dbReference>
<evidence type="ECO:0000259" key="7">
    <source>
        <dbReference type="PROSITE" id="PS51713"/>
    </source>
</evidence>
<accession>A0A1W0WLX2</accession>
<evidence type="ECO:0000256" key="4">
    <source>
        <dbReference type="ARBA" id="ARBA00023134"/>
    </source>
</evidence>
<proteinExistence type="inferred from homology"/>
<feature type="region of interest" description="G1" evidence="6">
    <location>
        <begin position="126"/>
        <end position="133"/>
    </location>
</feature>
<evidence type="ECO:0000256" key="6">
    <source>
        <dbReference type="PROSITE-ProRule" id="PRU01050"/>
    </source>
</evidence>
<keyword evidence="9" id="KW-1185">Reference proteome</keyword>
<evidence type="ECO:0000256" key="1">
    <source>
        <dbReference type="ARBA" id="ARBA00007921"/>
    </source>
</evidence>
<organism evidence="8 9">
    <name type="scientific">Hypsibius exemplaris</name>
    <name type="common">Freshwater tardigrade</name>
    <dbReference type="NCBI Taxonomy" id="2072580"/>
    <lineage>
        <taxon>Eukaryota</taxon>
        <taxon>Metazoa</taxon>
        <taxon>Ecdysozoa</taxon>
        <taxon>Tardigrada</taxon>
        <taxon>Eutardigrada</taxon>
        <taxon>Parachela</taxon>
        <taxon>Hypsibioidea</taxon>
        <taxon>Hypsibiidae</taxon>
        <taxon>Hypsibius</taxon>
    </lineage>
</organism>
<evidence type="ECO:0000256" key="5">
    <source>
        <dbReference type="ARBA" id="ARBA00030975"/>
    </source>
</evidence>
<dbReference type="GO" id="GO:0000028">
    <property type="term" value="P:ribosomal small subunit assembly"/>
    <property type="evidence" value="ECO:0007669"/>
    <property type="project" value="TreeGrafter"/>
</dbReference>
<dbReference type="OrthoDB" id="8954335at2759"/>
<feature type="region of interest" description="G3" evidence="6">
    <location>
        <begin position="173"/>
        <end position="176"/>
    </location>
</feature>
<gene>
    <name evidence="8" type="ORF">BV898_09695</name>
</gene>
<evidence type="ECO:0000313" key="8">
    <source>
        <dbReference type="EMBL" id="OQV16211.1"/>
    </source>
</evidence>
<dbReference type="NCBIfam" id="TIGR00231">
    <property type="entry name" value="small_GTP"/>
    <property type="match status" value="1"/>
</dbReference>
<dbReference type="InterPro" id="IPR015946">
    <property type="entry name" value="KH_dom-like_a/b"/>
</dbReference>
<dbReference type="GO" id="GO:0005525">
    <property type="term" value="F:GTP binding"/>
    <property type="evidence" value="ECO:0007669"/>
    <property type="project" value="UniProtKB-UniRule"/>
</dbReference>
<dbReference type="Pfam" id="PF01926">
    <property type="entry name" value="MMR_HSR1"/>
    <property type="match status" value="1"/>
</dbReference>
<dbReference type="PRINTS" id="PR00326">
    <property type="entry name" value="GTP1OBG"/>
</dbReference>
<evidence type="ECO:0000256" key="3">
    <source>
        <dbReference type="ARBA" id="ARBA00022741"/>
    </source>
</evidence>
<dbReference type="SUPFAM" id="SSF52540">
    <property type="entry name" value="P-loop containing nucleoside triphosphate hydrolases"/>
    <property type="match status" value="1"/>
</dbReference>
<dbReference type="InterPro" id="IPR030388">
    <property type="entry name" value="G_ERA_dom"/>
</dbReference>
<reference evidence="9" key="1">
    <citation type="submission" date="2017-01" db="EMBL/GenBank/DDBJ databases">
        <title>Comparative genomics of anhydrobiosis in the tardigrade Hypsibius dujardini.</title>
        <authorList>
            <person name="Yoshida Y."/>
            <person name="Koutsovoulos G."/>
            <person name="Laetsch D."/>
            <person name="Stevens L."/>
            <person name="Kumar S."/>
            <person name="Horikawa D."/>
            <person name="Ishino K."/>
            <person name="Komine S."/>
            <person name="Tomita M."/>
            <person name="Blaxter M."/>
            <person name="Arakawa K."/>
        </authorList>
    </citation>
    <scope>NUCLEOTIDE SEQUENCE [LARGE SCALE GENOMIC DNA]</scope>
    <source>
        <strain evidence="9">Z151</strain>
    </source>
</reference>
<dbReference type="GO" id="GO:0005759">
    <property type="term" value="C:mitochondrial matrix"/>
    <property type="evidence" value="ECO:0007669"/>
    <property type="project" value="TreeGrafter"/>
</dbReference>
<dbReference type="CDD" id="cd22534">
    <property type="entry name" value="KH-II_Era"/>
    <property type="match status" value="1"/>
</dbReference>
<keyword evidence="3 6" id="KW-0547">Nucleotide-binding</keyword>
<feature type="region of interest" description="G5" evidence="6">
    <location>
        <begin position="346"/>
        <end position="348"/>
    </location>
</feature>
<dbReference type="GO" id="GO:0019843">
    <property type="term" value="F:rRNA binding"/>
    <property type="evidence" value="ECO:0007669"/>
    <property type="project" value="TreeGrafter"/>
</dbReference>
<protein>
    <recommendedName>
        <fullName evidence="2">GTPase Era, mitochondrial</fullName>
    </recommendedName>
    <alternativeName>
        <fullName evidence="5">ERA-like protein 1</fullName>
    </alternativeName>
</protein>
<dbReference type="InterPro" id="IPR009019">
    <property type="entry name" value="KH_sf_prok-type"/>
</dbReference>
<comment type="caution">
    <text evidence="8">The sequence shown here is derived from an EMBL/GenBank/DDBJ whole genome shotgun (WGS) entry which is preliminary data.</text>
</comment>
<dbReference type="AlphaFoldDB" id="A0A1W0WLX2"/>
<evidence type="ECO:0000313" key="9">
    <source>
        <dbReference type="Proteomes" id="UP000192578"/>
    </source>
</evidence>
<dbReference type="InterPro" id="IPR027417">
    <property type="entry name" value="P-loop_NTPase"/>
</dbReference>